<proteinExistence type="inferred from homology"/>
<evidence type="ECO:0000259" key="5">
    <source>
        <dbReference type="PROSITE" id="PS51935"/>
    </source>
</evidence>
<keyword evidence="4" id="KW-0788">Thiol protease</keyword>
<dbReference type="InterPro" id="IPR038765">
    <property type="entry name" value="Papain-like_cys_pep_sf"/>
</dbReference>
<evidence type="ECO:0000313" key="7">
    <source>
        <dbReference type="Proteomes" id="UP001589587"/>
    </source>
</evidence>
<dbReference type="PANTHER" id="PTHR47359">
    <property type="entry name" value="PEPTIDOGLYCAN DL-ENDOPEPTIDASE CWLO"/>
    <property type="match status" value="1"/>
</dbReference>
<keyword evidence="3" id="KW-0378">Hydrolase</keyword>
<evidence type="ECO:0000256" key="4">
    <source>
        <dbReference type="ARBA" id="ARBA00022807"/>
    </source>
</evidence>
<keyword evidence="7" id="KW-1185">Reference proteome</keyword>
<feature type="domain" description="NlpC/P60" evidence="5">
    <location>
        <begin position="145"/>
        <end position="275"/>
    </location>
</feature>
<sequence>MAFDPISILVAGVAAAGAAVQGSPLPPPVADVAANVVAAVEQSAPEWDAQLAPYLEQLPADIPAYAEQLLPPQDTSPEPAVPDAPVESLEPTITVPAPVAPVVAPVVLAGPGSSAPSAVPPLTSLIPGLSSVPELVFDPNIPRDVETARKVIEAALTALGLPYQWGGGALDGPTMGDGTGGATAGYDCSGLVRFAVFQATGKELPRTSQIQFTVGTQIAWDSAQPGDLLFGNWQADGANHVAIYLGGGRMIEAPQTGQLVQISAVRSDMVPVRLF</sequence>
<dbReference type="SUPFAM" id="SSF54001">
    <property type="entry name" value="Cysteine proteinases"/>
    <property type="match status" value="1"/>
</dbReference>
<name>A0ABV5XGC1_9NOCA</name>
<dbReference type="Gene3D" id="3.90.1720.10">
    <property type="entry name" value="endopeptidase domain like (from Nostoc punctiforme)"/>
    <property type="match status" value="1"/>
</dbReference>
<protein>
    <submittedName>
        <fullName evidence="6">C40 family peptidase</fullName>
    </submittedName>
</protein>
<evidence type="ECO:0000313" key="6">
    <source>
        <dbReference type="EMBL" id="MFB9781449.1"/>
    </source>
</evidence>
<dbReference type="PANTHER" id="PTHR47359:SF3">
    <property type="entry name" value="NLP_P60 DOMAIN-CONTAINING PROTEIN-RELATED"/>
    <property type="match status" value="1"/>
</dbReference>
<organism evidence="6 7">
    <name type="scientific">Rhodococcus baikonurensis</name>
    <dbReference type="NCBI Taxonomy" id="172041"/>
    <lineage>
        <taxon>Bacteria</taxon>
        <taxon>Bacillati</taxon>
        <taxon>Actinomycetota</taxon>
        <taxon>Actinomycetes</taxon>
        <taxon>Mycobacteriales</taxon>
        <taxon>Nocardiaceae</taxon>
        <taxon>Rhodococcus</taxon>
        <taxon>Rhodococcus erythropolis group</taxon>
    </lineage>
</organism>
<comment type="similarity">
    <text evidence="1">Belongs to the peptidase C40 family.</text>
</comment>
<dbReference type="RefSeq" id="WP_047269948.1">
    <property type="nucleotide sequence ID" value="NZ_JBHMAS010000048.1"/>
</dbReference>
<dbReference type="EMBL" id="JBHMAS010000048">
    <property type="protein sequence ID" value="MFB9781449.1"/>
    <property type="molecule type" value="Genomic_DNA"/>
</dbReference>
<dbReference type="PROSITE" id="PS51935">
    <property type="entry name" value="NLPC_P60"/>
    <property type="match status" value="1"/>
</dbReference>
<evidence type="ECO:0000256" key="1">
    <source>
        <dbReference type="ARBA" id="ARBA00007074"/>
    </source>
</evidence>
<accession>A0ABV5XGC1</accession>
<dbReference type="Proteomes" id="UP001589587">
    <property type="component" value="Unassembled WGS sequence"/>
</dbReference>
<dbReference type="Pfam" id="PF00877">
    <property type="entry name" value="NLPC_P60"/>
    <property type="match status" value="1"/>
</dbReference>
<evidence type="ECO:0000256" key="2">
    <source>
        <dbReference type="ARBA" id="ARBA00022670"/>
    </source>
</evidence>
<gene>
    <name evidence="6" type="ORF">ACFFQ6_17305</name>
</gene>
<evidence type="ECO:0000256" key="3">
    <source>
        <dbReference type="ARBA" id="ARBA00022801"/>
    </source>
</evidence>
<dbReference type="InterPro" id="IPR051794">
    <property type="entry name" value="PG_Endopeptidase_C40"/>
</dbReference>
<comment type="caution">
    <text evidence="6">The sequence shown here is derived from an EMBL/GenBank/DDBJ whole genome shotgun (WGS) entry which is preliminary data.</text>
</comment>
<keyword evidence="2" id="KW-0645">Protease</keyword>
<dbReference type="InterPro" id="IPR000064">
    <property type="entry name" value="NLP_P60_dom"/>
</dbReference>
<reference evidence="6 7" key="1">
    <citation type="submission" date="2024-09" db="EMBL/GenBank/DDBJ databases">
        <authorList>
            <person name="Sun Q."/>
            <person name="Mori K."/>
        </authorList>
    </citation>
    <scope>NUCLEOTIDE SEQUENCE [LARGE SCALE GENOMIC DNA]</scope>
    <source>
        <strain evidence="6 7">JCM 11411</strain>
    </source>
</reference>